<evidence type="ECO:0000313" key="2">
    <source>
        <dbReference type="EMBL" id="ABI69470.1"/>
    </source>
</evidence>
<sequence length="230" mass="25157">MNPIEQFNFNDIFKSSFLDKISSFSMLDTAIALGLAFILGLFIFMVYKKTFKGVMYSANFGVSLLAMTLITTLIIMAISSNVILSLGMVGALSIVRFRSAIKEPIDIAFLFWAISIGIVLGAGLIPLAIFGSLFIGIIMLFFVNQKSTDNPYILVINCTDDNSEQKALDYVKGKVKKHVVKAKTVAASSGVELTVEIRLKDMSTQFVNEVSRIAGVNNAVLVSYNGDYMS</sequence>
<evidence type="ECO:0000256" key="1">
    <source>
        <dbReference type="SAM" id="Phobius"/>
    </source>
</evidence>
<keyword evidence="1" id="KW-0472">Membrane</keyword>
<name>Q0AUY4_SYNWW</name>
<dbReference type="InterPro" id="IPR032531">
    <property type="entry name" value="DUF4956"/>
</dbReference>
<organism evidence="2 3">
    <name type="scientific">Syntrophomonas wolfei subsp. wolfei (strain DSM 2245B / Goettingen)</name>
    <dbReference type="NCBI Taxonomy" id="335541"/>
    <lineage>
        <taxon>Bacteria</taxon>
        <taxon>Bacillati</taxon>
        <taxon>Bacillota</taxon>
        <taxon>Clostridia</taxon>
        <taxon>Eubacteriales</taxon>
        <taxon>Syntrophomonadaceae</taxon>
        <taxon>Syntrophomonas</taxon>
    </lineage>
</organism>
<gene>
    <name evidence="2" type="ordered locus">Swol_2179</name>
</gene>
<keyword evidence="1" id="KW-0812">Transmembrane</keyword>
<dbReference type="EMBL" id="CP000448">
    <property type="protein sequence ID" value="ABI69470.1"/>
    <property type="molecule type" value="Genomic_DNA"/>
</dbReference>
<evidence type="ECO:0000313" key="3">
    <source>
        <dbReference type="Proteomes" id="UP000001968"/>
    </source>
</evidence>
<accession>Q0AUY4</accession>
<keyword evidence="1" id="KW-1133">Transmembrane helix</keyword>
<dbReference type="eggNOG" id="COG1285">
    <property type="taxonomic scope" value="Bacteria"/>
</dbReference>
<dbReference type="Proteomes" id="UP000001968">
    <property type="component" value="Chromosome"/>
</dbReference>
<dbReference type="KEGG" id="swo:Swol_2179"/>
<feature type="transmembrane region" description="Helical" evidence="1">
    <location>
        <begin position="54"/>
        <end position="75"/>
    </location>
</feature>
<proteinExistence type="predicted"/>
<keyword evidence="3" id="KW-1185">Reference proteome</keyword>
<dbReference type="STRING" id="335541.Swol_2179"/>
<dbReference type="Pfam" id="PF16316">
    <property type="entry name" value="DUF4956"/>
    <property type="match status" value="1"/>
</dbReference>
<reference evidence="3" key="1">
    <citation type="journal article" date="2010" name="Environ. Microbiol.">
        <title>The genome of Syntrophomonas wolfei: new insights into syntrophic metabolism and biohydrogen production.</title>
        <authorList>
            <person name="Sieber J.R."/>
            <person name="Sims D.R."/>
            <person name="Han C."/>
            <person name="Kim E."/>
            <person name="Lykidis A."/>
            <person name="Lapidus A.L."/>
            <person name="McDonnald E."/>
            <person name="Rohlin L."/>
            <person name="Culley D.E."/>
            <person name="Gunsalus R."/>
            <person name="McInerney M.J."/>
        </authorList>
    </citation>
    <scope>NUCLEOTIDE SEQUENCE [LARGE SCALE GENOMIC DNA]</scope>
    <source>
        <strain evidence="3">DSM 2245B / Goettingen</strain>
    </source>
</reference>
<dbReference type="HOGENOM" id="CLU_100966_0_1_9"/>
<dbReference type="AlphaFoldDB" id="Q0AUY4"/>
<feature type="transmembrane region" description="Helical" evidence="1">
    <location>
        <begin position="24"/>
        <end position="47"/>
    </location>
</feature>
<feature type="transmembrane region" description="Helical" evidence="1">
    <location>
        <begin position="109"/>
        <end position="142"/>
    </location>
</feature>
<evidence type="ECO:0008006" key="4">
    <source>
        <dbReference type="Google" id="ProtNLM"/>
    </source>
</evidence>
<protein>
    <recommendedName>
        <fullName evidence="4">DUF4956 domain-containing protein</fullName>
    </recommendedName>
</protein>